<dbReference type="RefSeq" id="WP_169586150.1">
    <property type="nucleotide sequence ID" value="NZ_VCQU01000003.1"/>
</dbReference>
<dbReference type="Gene3D" id="3.40.50.150">
    <property type="entry name" value="Vaccinia Virus protein VP39"/>
    <property type="match status" value="1"/>
</dbReference>
<evidence type="ECO:0000259" key="1">
    <source>
        <dbReference type="Pfam" id="PF08242"/>
    </source>
</evidence>
<name>A0A848KDX1_9NOCA</name>
<reference evidence="2 3" key="2">
    <citation type="submission" date="2020-06" db="EMBL/GenBank/DDBJ databases">
        <title>Antribacter stalactiti gen. nov., sp. nov., a new member of the family Nacardiaceae isolated from a cave.</title>
        <authorList>
            <person name="Kim I.S."/>
        </authorList>
    </citation>
    <scope>NUCLEOTIDE SEQUENCE [LARGE SCALE GENOMIC DNA]</scope>
    <source>
        <strain evidence="2 3">YC2-7</strain>
    </source>
</reference>
<proteinExistence type="predicted"/>
<accession>A0A848KDX1</accession>
<dbReference type="InterPro" id="IPR029063">
    <property type="entry name" value="SAM-dependent_MTases_sf"/>
</dbReference>
<dbReference type="Pfam" id="PF08242">
    <property type="entry name" value="Methyltransf_12"/>
    <property type="match status" value="1"/>
</dbReference>
<dbReference type="EMBL" id="VCQU01000003">
    <property type="protein sequence ID" value="NMN95344.1"/>
    <property type="molecule type" value="Genomic_DNA"/>
</dbReference>
<gene>
    <name evidence="2" type="ORF">FGL95_09910</name>
</gene>
<dbReference type="AlphaFoldDB" id="A0A848KDX1"/>
<dbReference type="InterPro" id="IPR013217">
    <property type="entry name" value="Methyltransf_12"/>
</dbReference>
<reference evidence="2 3" key="1">
    <citation type="submission" date="2019-05" db="EMBL/GenBank/DDBJ databases">
        <authorList>
            <person name="Lee S.D."/>
        </authorList>
    </citation>
    <scope>NUCLEOTIDE SEQUENCE [LARGE SCALE GENOMIC DNA]</scope>
    <source>
        <strain evidence="2 3">YC2-7</strain>
    </source>
</reference>
<comment type="caution">
    <text evidence="2">The sequence shown here is derived from an EMBL/GenBank/DDBJ whole genome shotgun (WGS) entry which is preliminary data.</text>
</comment>
<sequence>MDETKNQRTLAAYENIAAEYADLTKGMPTDVNLAMMNRFVDSTPEGGTVLELGSGPGWDADFLESRGLHVRRTDAAAAFRDLQIARGKHVDRLDAIADEYIDTRWPSYDGVMALFVLQHIEREHTDEILRKVAQALRPGGTFLGTVREGIGDIWEGSESGNRYHVTRWEPDAFEARIDAANLEPIWRTRFVDDEGPWLGVIARKDVSS</sequence>
<evidence type="ECO:0000313" key="3">
    <source>
        <dbReference type="Proteomes" id="UP000535543"/>
    </source>
</evidence>
<organism evidence="2 3">
    <name type="scientific">Antrihabitans stalactiti</name>
    <dbReference type="NCBI Taxonomy" id="2584121"/>
    <lineage>
        <taxon>Bacteria</taxon>
        <taxon>Bacillati</taxon>
        <taxon>Actinomycetota</taxon>
        <taxon>Actinomycetes</taxon>
        <taxon>Mycobacteriales</taxon>
        <taxon>Nocardiaceae</taxon>
        <taxon>Antrihabitans</taxon>
    </lineage>
</organism>
<protein>
    <submittedName>
        <fullName evidence="2">Class I SAM-dependent methyltransferase</fullName>
    </submittedName>
</protein>
<dbReference type="Proteomes" id="UP000535543">
    <property type="component" value="Unassembled WGS sequence"/>
</dbReference>
<keyword evidence="3" id="KW-1185">Reference proteome</keyword>
<feature type="domain" description="Methyltransferase type 12" evidence="1">
    <location>
        <begin position="50"/>
        <end position="142"/>
    </location>
</feature>
<evidence type="ECO:0000313" key="2">
    <source>
        <dbReference type="EMBL" id="NMN95344.1"/>
    </source>
</evidence>
<dbReference type="GO" id="GO:0008168">
    <property type="term" value="F:methyltransferase activity"/>
    <property type="evidence" value="ECO:0007669"/>
    <property type="project" value="UniProtKB-KW"/>
</dbReference>
<keyword evidence="2" id="KW-0489">Methyltransferase</keyword>
<dbReference type="CDD" id="cd02440">
    <property type="entry name" value="AdoMet_MTases"/>
    <property type="match status" value="1"/>
</dbReference>
<dbReference type="GO" id="GO:0032259">
    <property type="term" value="P:methylation"/>
    <property type="evidence" value="ECO:0007669"/>
    <property type="project" value="UniProtKB-KW"/>
</dbReference>
<dbReference type="SUPFAM" id="SSF53335">
    <property type="entry name" value="S-adenosyl-L-methionine-dependent methyltransferases"/>
    <property type="match status" value="1"/>
</dbReference>
<keyword evidence="2" id="KW-0808">Transferase</keyword>